<accession>A0AAV4NZU2</accession>
<evidence type="ECO:0000313" key="2">
    <source>
        <dbReference type="Proteomes" id="UP001054837"/>
    </source>
</evidence>
<sequence length="131" mass="14764">MHLAACSIVSYSSSCPILLLRLTDDALGSHIAPKLFGFSKRKESGIIQRREIFFLFRWLEFTLSINQVRNPFFNFLSENPHPNLFPTLNRPGAFFDGCGDSSAQGISSSLANDVQNESNRRTSLKVSFQEF</sequence>
<dbReference type="Proteomes" id="UP001054837">
    <property type="component" value="Unassembled WGS sequence"/>
</dbReference>
<comment type="caution">
    <text evidence="1">The sequence shown here is derived from an EMBL/GenBank/DDBJ whole genome shotgun (WGS) entry which is preliminary data.</text>
</comment>
<dbReference type="EMBL" id="BPLQ01002161">
    <property type="protein sequence ID" value="GIX89298.1"/>
    <property type="molecule type" value="Genomic_DNA"/>
</dbReference>
<organism evidence="1 2">
    <name type="scientific">Caerostris darwini</name>
    <dbReference type="NCBI Taxonomy" id="1538125"/>
    <lineage>
        <taxon>Eukaryota</taxon>
        <taxon>Metazoa</taxon>
        <taxon>Ecdysozoa</taxon>
        <taxon>Arthropoda</taxon>
        <taxon>Chelicerata</taxon>
        <taxon>Arachnida</taxon>
        <taxon>Araneae</taxon>
        <taxon>Araneomorphae</taxon>
        <taxon>Entelegynae</taxon>
        <taxon>Araneoidea</taxon>
        <taxon>Araneidae</taxon>
        <taxon>Caerostris</taxon>
    </lineage>
</organism>
<gene>
    <name evidence="1" type="ORF">CDAR_503361</name>
</gene>
<dbReference type="AlphaFoldDB" id="A0AAV4NZU2"/>
<protein>
    <submittedName>
        <fullName evidence="1">Uncharacterized protein</fullName>
    </submittedName>
</protein>
<keyword evidence="2" id="KW-1185">Reference proteome</keyword>
<proteinExistence type="predicted"/>
<name>A0AAV4NZU2_9ARAC</name>
<evidence type="ECO:0000313" key="1">
    <source>
        <dbReference type="EMBL" id="GIX89298.1"/>
    </source>
</evidence>
<reference evidence="1 2" key="1">
    <citation type="submission" date="2021-06" db="EMBL/GenBank/DDBJ databases">
        <title>Caerostris darwini draft genome.</title>
        <authorList>
            <person name="Kono N."/>
            <person name="Arakawa K."/>
        </authorList>
    </citation>
    <scope>NUCLEOTIDE SEQUENCE [LARGE SCALE GENOMIC DNA]</scope>
</reference>